<evidence type="ECO:0000259" key="3">
    <source>
        <dbReference type="Pfam" id="PF00933"/>
    </source>
</evidence>
<organism evidence="4 5">
    <name type="scientific">Nepenthes gracilis</name>
    <name type="common">Slender pitcher plant</name>
    <dbReference type="NCBI Taxonomy" id="150966"/>
    <lineage>
        <taxon>Eukaryota</taxon>
        <taxon>Viridiplantae</taxon>
        <taxon>Streptophyta</taxon>
        <taxon>Embryophyta</taxon>
        <taxon>Tracheophyta</taxon>
        <taxon>Spermatophyta</taxon>
        <taxon>Magnoliopsida</taxon>
        <taxon>eudicotyledons</taxon>
        <taxon>Gunneridae</taxon>
        <taxon>Pentapetalae</taxon>
        <taxon>Caryophyllales</taxon>
        <taxon>Nepenthaceae</taxon>
        <taxon>Nepenthes</taxon>
    </lineage>
</organism>
<evidence type="ECO:0000256" key="2">
    <source>
        <dbReference type="SAM" id="MobiDB-lite"/>
    </source>
</evidence>
<comment type="caution">
    <text evidence="4">The sequence shown here is derived from an EMBL/GenBank/DDBJ whole genome shotgun (WGS) entry which is preliminary data.</text>
</comment>
<dbReference type="InterPro" id="IPR017853">
    <property type="entry name" value="GH"/>
</dbReference>
<accession>A0AAD3P3G0</accession>
<proteinExistence type="predicted"/>
<dbReference type="AlphaFoldDB" id="A0AAD3P3G0"/>
<dbReference type="Gene3D" id="3.20.20.300">
    <property type="entry name" value="Glycoside hydrolase, family 3, N-terminal domain"/>
    <property type="match status" value="1"/>
</dbReference>
<dbReference type="SUPFAM" id="SSF51445">
    <property type="entry name" value="(Trans)glycosidases"/>
    <property type="match status" value="1"/>
</dbReference>
<name>A0AAD3P3G0_NEPGR</name>
<sequence length="380" mass="41622">MCPCYGLALNRWDHHAAGQVSHADSRSSVSSSSERLIDQGKPEQFSDNLVALPVGDLGSITTEEHEPSSEESHKMIWQEATTLEAINLADKVHHSITNWIQKRSLSFDDSQVQQGGTKDGDLVYRQSNLNSVSPAIQLKSEGATSVEKAATEVNINLKELEANKDIAGNGSQYQFERTRSQQGEIIAKLDVDTEREAKVQSPCLITEDDYLHVNDSPSSVENGITCDENETAIKGSEEAYKCFVFGSVLSAGGSGHFEKALSSDWANMADNFQKLALEWRLGTPIIYGIDAVHRNNSVYGATILPLNVNLGATRDPDLARRIAGATSLEVRLSGFHYSFASCVAVGLVPIMISARWNKCYDAVVQIYLRLLLRIICSEDA</sequence>
<dbReference type="InterPro" id="IPR001764">
    <property type="entry name" value="Glyco_hydro_3_N"/>
</dbReference>
<dbReference type="PANTHER" id="PTHR30620">
    <property type="entry name" value="PERIPLASMIC BETA-GLUCOSIDASE-RELATED"/>
    <property type="match status" value="1"/>
</dbReference>
<evidence type="ECO:0000256" key="1">
    <source>
        <dbReference type="ARBA" id="ARBA00022801"/>
    </source>
</evidence>
<dbReference type="GO" id="GO:0008422">
    <property type="term" value="F:beta-glucosidase activity"/>
    <property type="evidence" value="ECO:0007669"/>
    <property type="project" value="TreeGrafter"/>
</dbReference>
<dbReference type="Pfam" id="PF00933">
    <property type="entry name" value="Glyco_hydro_3"/>
    <property type="match status" value="1"/>
</dbReference>
<protein>
    <recommendedName>
        <fullName evidence="3">Glycoside hydrolase family 3 N-terminal domain-containing protein</fullName>
    </recommendedName>
</protein>
<gene>
    <name evidence="4" type="ORF">Nepgr_000156</name>
</gene>
<dbReference type="InterPro" id="IPR051915">
    <property type="entry name" value="Cellulose_Degrad_GH3"/>
</dbReference>
<keyword evidence="1" id="KW-0378">Hydrolase</keyword>
<dbReference type="Proteomes" id="UP001279734">
    <property type="component" value="Unassembled WGS sequence"/>
</dbReference>
<evidence type="ECO:0000313" key="4">
    <source>
        <dbReference type="EMBL" id="GMG98316.1"/>
    </source>
</evidence>
<feature type="domain" description="Glycoside hydrolase family 3 N-terminal" evidence="3">
    <location>
        <begin position="246"/>
        <end position="348"/>
    </location>
</feature>
<reference evidence="4" key="1">
    <citation type="submission" date="2023-05" db="EMBL/GenBank/DDBJ databases">
        <title>Nepenthes gracilis genome sequencing.</title>
        <authorList>
            <person name="Fukushima K."/>
        </authorList>
    </citation>
    <scope>NUCLEOTIDE SEQUENCE</scope>
    <source>
        <strain evidence="4">SING2019-196</strain>
    </source>
</reference>
<feature type="region of interest" description="Disordered" evidence="2">
    <location>
        <begin position="23"/>
        <end position="42"/>
    </location>
</feature>
<evidence type="ECO:0000313" key="5">
    <source>
        <dbReference type="Proteomes" id="UP001279734"/>
    </source>
</evidence>
<dbReference type="InterPro" id="IPR036962">
    <property type="entry name" value="Glyco_hydro_3_N_sf"/>
</dbReference>
<dbReference type="GO" id="GO:0009251">
    <property type="term" value="P:glucan catabolic process"/>
    <property type="evidence" value="ECO:0007669"/>
    <property type="project" value="TreeGrafter"/>
</dbReference>
<dbReference type="EMBL" id="BSYO01000001">
    <property type="protein sequence ID" value="GMG98316.1"/>
    <property type="molecule type" value="Genomic_DNA"/>
</dbReference>
<keyword evidence="5" id="KW-1185">Reference proteome</keyword>
<dbReference type="PANTHER" id="PTHR30620:SF33">
    <property type="entry name" value="BETA-D-GLUCAN EXOHYDROLASE-LIKE PROTEIN-RELATED"/>
    <property type="match status" value="1"/>
</dbReference>